<reference evidence="2 3" key="1">
    <citation type="submission" date="2021-09" db="EMBL/GenBank/DDBJ databases">
        <title>Isoptericola luteus sp. nov., a novel bacterium isolated from Harbin, the capital city of Heilongjiang province.</title>
        <authorList>
            <person name="Li J."/>
        </authorList>
    </citation>
    <scope>NUCLEOTIDE SEQUENCE [LARGE SCALE GENOMIC DNA]</scope>
    <source>
        <strain evidence="2 3">NEAU-Y5</strain>
    </source>
</reference>
<evidence type="ECO:0000313" key="3">
    <source>
        <dbReference type="Proteomes" id="UP001319870"/>
    </source>
</evidence>
<name>A0ABS7ZHM5_9MICO</name>
<keyword evidence="1" id="KW-0732">Signal</keyword>
<comment type="caution">
    <text evidence="2">The sequence shown here is derived from an EMBL/GenBank/DDBJ whole genome shotgun (WGS) entry which is preliminary data.</text>
</comment>
<feature type="signal peptide" evidence="1">
    <location>
        <begin position="1"/>
        <end position="30"/>
    </location>
</feature>
<evidence type="ECO:0000256" key="1">
    <source>
        <dbReference type="SAM" id="SignalP"/>
    </source>
</evidence>
<organism evidence="2 3">
    <name type="scientific">Isoptericola luteus</name>
    <dbReference type="NCBI Taxonomy" id="2879484"/>
    <lineage>
        <taxon>Bacteria</taxon>
        <taxon>Bacillati</taxon>
        <taxon>Actinomycetota</taxon>
        <taxon>Actinomycetes</taxon>
        <taxon>Micrococcales</taxon>
        <taxon>Promicromonosporaceae</taxon>
        <taxon>Isoptericola</taxon>
    </lineage>
</organism>
<gene>
    <name evidence="2" type="ORF">LEP48_10600</name>
</gene>
<keyword evidence="3" id="KW-1185">Reference proteome</keyword>
<protein>
    <submittedName>
        <fullName evidence="2">Uncharacterized protein</fullName>
    </submittedName>
</protein>
<feature type="chain" id="PRO_5045799226" evidence="1">
    <location>
        <begin position="31"/>
        <end position="303"/>
    </location>
</feature>
<dbReference type="Proteomes" id="UP001319870">
    <property type="component" value="Unassembled WGS sequence"/>
</dbReference>
<sequence length="303" mass="32016">MKHRSSRKRNVIAGIATLTLCGLVAPAAVAATADSGTGGGEHGGLTSAEWEAVLADELDTPTAVASDEEVAAVAVAPPLGEEFSDPLAQVATVDLPAAESSDVASSLVVNLDALEPQDREEAAEEIADLVDAGPEDVAVVPAVAANLEQAVTEAVPGLPTDEQVAAVRDDAASRGVLRAATNKTLKCKQAKSFWDANMTITFQNNCPKYKNVVWGLKIQPSLQRQIVGKVNERGMKWWLNGKKQGMNAPHKNVPKSYLFHGSFKPVKVPSTVKSSDLITFEVKCKGKILPGALTVTTTIYPRK</sequence>
<dbReference type="RefSeq" id="WP_225565560.1">
    <property type="nucleotide sequence ID" value="NZ_JAIXCQ010000006.1"/>
</dbReference>
<dbReference type="EMBL" id="JAIXCQ010000006">
    <property type="protein sequence ID" value="MCA5893796.1"/>
    <property type="molecule type" value="Genomic_DNA"/>
</dbReference>
<evidence type="ECO:0000313" key="2">
    <source>
        <dbReference type="EMBL" id="MCA5893796.1"/>
    </source>
</evidence>
<accession>A0ABS7ZHM5</accession>
<proteinExistence type="predicted"/>